<sequence>RLYMKRPEPYHLRINDLVDLIFADNGQYLATVSYLLSIITKEHSEIINDQHVDKLFNRMKDGSENDISYLYIPLNYVAGTQPNLFLKHIDILIQMTKEKQNVPAFYCLSQFLTAQAIYSEKQADESARIFTGLLDKSTSDMRPTIFHCCQLIGIRYKQILKPYKHIFIKYEKESSCQILIDFIDGKSGDEYADVMKNAQIEMAEFENRIKKTEKEMGHVKKVVKNQELKVTNLDEKVANVDTKLTNVTNRVDVQEQEIERIDKKTLSNVPVWGKSVTKLLNNKTTNDWRLLGKRLGYSPSELKHWATQYDPCMALLNEWYITYKSDEATYGLVKILKDIGRTDAEKIIQQASKEAGESIPDVMDIDIKRLPSVFISYQWTHQKEVGLLKSHLEMAGYECWMDIGQMGGGDKLFRKIDTGIRGAKVIICCVNKQYAQSDNCCREVNLAVTIDKPIIPLQMEKQEWPPEGALGPIMSEYLYIRFFNRDNKNPVINTNDTIYWPDDKFNELLGQIRYYVPPNPDIINERYKNWFVPKIDNLIFLHTNNKKEEKTVSSTKAESSNAKSVKDSTTRADFIDVPIVISHSQIMISYQ</sequence>
<dbReference type="PANTHER" id="PTHR47508">
    <property type="entry name" value="SAM DOMAIN-CONTAINING PROTEIN-RELATED"/>
    <property type="match status" value="1"/>
</dbReference>
<dbReference type="OrthoDB" id="6078042at2759"/>
<gene>
    <name evidence="3" type="ORF">GPM918_LOCUS37200</name>
    <name evidence="4" type="ORF">SRO942_LOCUS37962</name>
</gene>
<dbReference type="GO" id="GO:0007165">
    <property type="term" value="P:signal transduction"/>
    <property type="evidence" value="ECO:0007669"/>
    <property type="project" value="InterPro"/>
</dbReference>
<dbReference type="SMART" id="SM00005">
    <property type="entry name" value="DEATH"/>
    <property type="match status" value="1"/>
</dbReference>
<dbReference type="AlphaFoldDB" id="A0A815U7N5"/>
<keyword evidence="5" id="KW-1185">Reference proteome</keyword>
<name>A0A815U7N5_9BILA</name>
<dbReference type="Proteomes" id="UP000663829">
    <property type="component" value="Unassembled WGS sequence"/>
</dbReference>
<feature type="domain" description="Death" evidence="2">
    <location>
        <begin position="273"/>
        <end position="352"/>
    </location>
</feature>
<dbReference type="SUPFAM" id="SSF52200">
    <property type="entry name" value="Toll/Interleukin receptor TIR domain"/>
    <property type="match status" value="1"/>
</dbReference>
<dbReference type="InterPro" id="IPR000488">
    <property type="entry name" value="Death_dom"/>
</dbReference>
<dbReference type="Pfam" id="PF13676">
    <property type="entry name" value="TIR_2"/>
    <property type="match status" value="1"/>
</dbReference>
<dbReference type="EMBL" id="CAJOBC010088834">
    <property type="protein sequence ID" value="CAF4373475.1"/>
    <property type="molecule type" value="Genomic_DNA"/>
</dbReference>
<dbReference type="InterPro" id="IPR035897">
    <property type="entry name" value="Toll_tir_struct_dom_sf"/>
</dbReference>
<dbReference type="PROSITE" id="PS50017">
    <property type="entry name" value="DEATH_DOMAIN"/>
    <property type="match status" value="1"/>
</dbReference>
<evidence type="ECO:0000313" key="5">
    <source>
        <dbReference type="Proteomes" id="UP000663829"/>
    </source>
</evidence>
<dbReference type="Proteomes" id="UP000681722">
    <property type="component" value="Unassembled WGS sequence"/>
</dbReference>
<dbReference type="Pfam" id="PF00531">
    <property type="entry name" value="Death"/>
    <property type="match status" value="1"/>
</dbReference>
<dbReference type="InterPro" id="IPR011029">
    <property type="entry name" value="DEATH-like_dom_sf"/>
</dbReference>
<dbReference type="Gene3D" id="1.20.5.340">
    <property type="match status" value="1"/>
</dbReference>
<proteinExistence type="predicted"/>
<dbReference type="PANTHER" id="PTHR47508:SF1">
    <property type="entry name" value="NON-SPECIFIC SERINE_THREONINE PROTEIN KINASE"/>
    <property type="match status" value="1"/>
</dbReference>
<dbReference type="SUPFAM" id="SSF47986">
    <property type="entry name" value="DEATH domain"/>
    <property type="match status" value="1"/>
</dbReference>
<feature type="non-terminal residue" evidence="3">
    <location>
        <position position="591"/>
    </location>
</feature>
<dbReference type="Gene3D" id="3.40.50.10140">
    <property type="entry name" value="Toll/interleukin-1 receptor homology (TIR) domain"/>
    <property type="match status" value="1"/>
</dbReference>
<accession>A0A815U7N5</accession>
<evidence type="ECO:0000313" key="3">
    <source>
        <dbReference type="EMBL" id="CAF1513025.1"/>
    </source>
</evidence>
<protein>
    <recommendedName>
        <fullName evidence="2">Death domain-containing protein</fullName>
    </recommendedName>
</protein>
<comment type="caution">
    <text evidence="3">The sequence shown here is derived from an EMBL/GenBank/DDBJ whole genome shotgun (WGS) entry which is preliminary data.</text>
</comment>
<keyword evidence="1" id="KW-0175">Coiled coil</keyword>
<dbReference type="EMBL" id="CAJNOQ010023288">
    <property type="protein sequence ID" value="CAF1513025.1"/>
    <property type="molecule type" value="Genomic_DNA"/>
</dbReference>
<evidence type="ECO:0000259" key="2">
    <source>
        <dbReference type="PROSITE" id="PS50017"/>
    </source>
</evidence>
<evidence type="ECO:0000256" key="1">
    <source>
        <dbReference type="SAM" id="Coils"/>
    </source>
</evidence>
<organism evidence="3 5">
    <name type="scientific">Didymodactylos carnosus</name>
    <dbReference type="NCBI Taxonomy" id="1234261"/>
    <lineage>
        <taxon>Eukaryota</taxon>
        <taxon>Metazoa</taxon>
        <taxon>Spiralia</taxon>
        <taxon>Gnathifera</taxon>
        <taxon>Rotifera</taxon>
        <taxon>Eurotatoria</taxon>
        <taxon>Bdelloidea</taxon>
        <taxon>Philodinida</taxon>
        <taxon>Philodinidae</taxon>
        <taxon>Didymodactylos</taxon>
    </lineage>
</organism>
<reference evidence="3" key="1">
    <citation type="submission" date="2021-02" db="EMBL/GenBank/DDBJ databases">
        <authorList>
            <person name="Nowell W R."/>
        </authorList>
    </citation>
    <scope>NUCLEOTIDE SEQUENCE</scope>
</reference>
<dbReference type="InterPro" id="IPR000157">
    <property type="entry name" value="TIR_dom"/>
</dbReference>
<dbReference type="CDD" id="cd08311">
    <property type="entry name" value="Death_p75NR"/>
    <property type="match status" value="1"/>
</dbReference>
<dbReference type="SUPFAM" id="SSF57997">
    <property type="entry name" value="Tropomyosin"/>
    <property type="match status" value="1"/>
</dbReference>
<evidence type="ECO:0000313" key="4">
    <source>
        <dbReference type="EMBL" id="CAF4373475.1"/>
    </source>
</evidence>
<dbReference type="Gene3D" id="1.10.533.10">
    <property type="entry name" value="Death Domain, Fas"/>
    <property type="match status" value="1"/>
</dbReference>
<feature type="coiled-coil region" evidence="1">
    <location>
        <begin position="195"/>
        <end position="264"/>
    </location>
</feature>